<dbReference type="HOGENOM" id="CLU_1734182_0_0_1"/>
<protein>
    <submittedName>
        <fullName evidence="1 2">Uncharacterized protein</fullName>
    </submittedName>
</protein>
<proteinExistence type="predicted"/>
<reference evidence="1 3" key="2">
    <citation type="journal article" date="2014" name="BMC Genomics">
        <title>An improved genome release (version Mt4.0) for the model legume Medicago truncatula.</title>
        <authorList>
            <person name="Tang H."/>
            <person name="Krishnakumar V."/>
            <person name="Bidwell S."/>
            <person name="Rosen B."/>
            <person name="Chan A."/>
            <person name="Zhou S."/>
            <person name="Gentzbittel L."/>
            <person name="Childs K.L."/>
            <person name="Yandell M."/>
            <person name="Gundlach H."/>
            <person name="Mayer K.F."/>
            <person name="Schwartz D.C."/>
            <person name="Town C.D."/>
        </authorList>
    </citation>
    <scope>GENOME REANNOTATION</scope>
    <source>
        <strain evidence="2 3">cv. Jemalong A17</strain>
    </source>
</reference>
<dbReference type="Proteomes" id="UP000002051">
    <property type="component" value="Unassembled WGS sequence"/>
</dbReference>
<dbReference type="EnsemblPlants" id="AES61233">
    <property type="protein sequence ID" value="AES61233"/>
    <property type="gene ID" value="MTR_1g080380"/>
</dbReference>
<organism evidence="1 3">
    <name type="scientific">Medicago truncatula</name>
    <name type="common">Barrel medic</name>
    <name type="synonym">Medicago tribuloides</name>
    <dbReference type="NCBI Taxonomy" id="3880"/>
    <lineage>
        <taxon>Eukaryota</taxon>
        <taxon>Viridiplantae</taxon>
        <taxon>Streptophyta</taxon>
        <taxon>Embryophyta</taxon>
        <taxon>Tracheophyta</taxon>
        <taxon>Spermatophyta</taxon>
        <taxon>Magnoliopsida</taxon>
        <taxon>eudicotyledons</taxon>
        <taxon>Gunneridae</taxon>
        <taxon>Pentapetalae</taxon>
        <taxon>rosids</taxon>
        <taxon>fabids</taxon>
        <taxon>Fabales</taxon>
        <taxon>Fabaceae</taxon>
        <taxon>Papilionoideae</taxon>
        <taxon>50 kb inversion clade</taxon>
        <taxon>NPAAA clade</taxon>
        <taxon>Hologalegina</taxon>
        <taxon>IRL clade</taxon>
        <taxon>Trifolieae</taxon>
        <taxon>Medicago</taxon>
    </lineage>
</organism>
<dbReference type="AlphaFoldDB" id="G7I6T8"/>
<reference evidence="1 3" key="1">
    <citation type="journal article" date="2011" name="Nature">
        <title>The Medicago genome provides insight into the evolution of rhizobial symbioses.</title>
        <authorList>
            <person name="Young N.D."/>
            <person name="Debelle F."/>
            <person name="Oldroyd G.E."/>
            <person name="Geurts R."/>
            <person name="Cannon S.B."/>
            <person name="Udvardi M.K."/>
            <person name="Benedito V.A."/>
            <person name="Mayer K.F."/>
            <person name="Gouzy J."/>
            <person name="Schoof H."/>
            <person name="Van de Peer Y."/>
            <person name="Proost S."/>
            <person name="Cook D.R."/>
            <person name="Meyers B.C."/>
            <person name="Spannagl M."/>
            <person name="Cheung F."/>
            <person name="De Mita S."/>
            <person name="Krishnakumar V."/>
            <person name="Gundlach H."/>
            <person name="Zhou S."/>
            <person name="Mudge J."/>
            <person name="Bharti A.K."/>
            <person name="Murray J.D."/>
            <person name="Naoumkina M.A."/>
            <person name="Rosen B."/>
            <person name="Silverstein K.A."/>
            <person name="Tang H."/>
            <person name="Rombauts S."/>
            <person name="Zhao P.X."/>
            <person name="Zhou P."/>
            <person name="Barbe V."/>
            <person name="Bardou P."/>
            <person name="Bechner M."/>
            <person name="Bellec A."/>
            <person name="Berger A."/>
            <person name="Berges H."/>
            <person name="Bidwell S."/>
            <person name="Bisseling T."/>
            <person name="Choisne N."/>
            <person name="Couloux A."/>
            <person name="Denny R."/>
            <person name="Deshpande S."/>
            <person name="Dai X."/>
            <person name="Doyle J.J."/>
            <person name="Dudez A.M."/>
            <person name="Farmer A.D."/>
            <person name="Fouteau S."/>
            <person name="Franken C."/>
            <person name="Gibelin C."/>
            <person name="Gish J."/>
            <person name="Goldstein S."/>
            <person name="Gonzalez A.J."/>
            <person name="Green P.J."/>
            <person name="Hallab A."/>
            <person name="Hartog M."/>
            <person name="Hua A."/>
            <person name="Humphray S.J."/>
            <person name="Jeong D.H."/>
            <person name="Jing Y."/>
            <person name="Jocker A."/>
            <person name="Kenton S.M."/>
            <person name="Kim D.J."/>
            <person name="Klee K."/>
            <person name="Lai H."/>
            <person name="Lang C."/>
            <person name="Lin S."/>
            <person name="Macmil S.L."/>
            <person name="Magdelenat G."/>
            <person name="Matthews L."/>
            <person name="McCorrison J."/>
            <person name="Monaghan E.L."/>
            <person name="Mun J.H."/>
            <person name="Najar F.Z."/>
            <person name="Nicholson C."/>
            <person name="Noirot C."/>
            <person name="O'Bleness M."/>
            <person name="Paule C.R."/>
            <person name="Poulain J."/>
            <person name="Prion F."/>
            <person name="Qin B."/>
            <person name="Qu C."/>
            <person name="Retzel E.F."/>
            <person name="Riddle C."/>
            <person name="Sallet E."/>
            <person name="Samain S."/>
            <person name="Samson N."/>
            <person name="Sanders I."/>
            <person name="Saurat O."/>
            <person name="Scarpelli C."/>
            <person name="Schiex T."/>
            <person name="Segurens B."/>
            <person name="Severin A.J."/>
            <person name="Sherrier D.J."/>
            <person name="Shi R."/>
            <person name="Sims S."/>
            <person name="Singer S.R."/>
            <person name="Sinharoy S."/>
            <person name="Sterck L."/>
            <person name="Viollet A."/>
            <person name="Wang B.B."/>
            <person name="Wang K."/>
            <person name="Wang M."/>
            <person name="Wang X."/>
            <person name="Warfsmann J."/>
            <person name="Weissenbach J."/>
            <person name="White D.D."/>
            <person name="White J.D."/>
            <person name="Wiley G.B."/>
            <person name="Wincker P."/>
            <person name="Xing Y."/>
            <person name="Yang L."/>
            <person name="Yao Z."/>
            <person name="Ying F."/>
            <person name="Zhai J."/>
            <person name="Zhou L."/>
            <person name="Zuber A."/>
            <person name="Denarie J."/>
            <person name="Dixon R.A."/>
            <person name="May G.D."/>
            <person name="Schwartz D.C."/>
            <person name="Rogers J."/>
            <person name="Quetier F."/>
            <person name="Town C.D."/>
            <person name="Roe B.A."/>
        </authorList>
    </citation>
    <scope>NUCLEOTIDE SEQUENCE [LARGE SCALE GENOMIC DNA]</scope>
    <source>
        <strain evidence="1">A17</strain>
        <strain evidence="2 3">cv. Jemalong A17</strain>
    </source>
</reference>
<dbReference type="PaxDb" id="3880-AES61233"/>
<evidence type="ECO:0000313" key="1">
    <source>
        <dbReference type="EMBL" id="AES61233.1"/>
    </source>
</evidence>
<dbReference type="EMBL" id="CM001217">
    <property type="protein sequence ID" value="AES61233.1"/>
    <property type="molecule type" value="Genomic_DNA"/>
</dbReference>
<evidence type="ECO:0000313" key="2">
    <source>
        <dbReference type="EnsemblPlants" id="AES61233"/>
    </source>
</evidence>
<evidence type="ECO:0000313" key="3">
    <source>
        <dbReference type="Proteomes" id="UP000002051"/>
    </source>
</evidence>
<accession>G7I6T8</accession>
<keyword evidence="3" id="KW-1185">Reference proteome</keyword>
<reference evidence="2" key="3">
    <citation type="submission" date="2015-04" db="UniProtKB">
        <authorList>
            <consortium name="EnsemblPlants"/>
        </authorList>
    </citation>
    <scope>IDENTIFICATION</scope>
    <source>
        <strain evidence="2">cv. Jemalong A17</strain>
    </source>
</reference>
<name>G7I6T8_MEDTR</name>
<sequence>MAHCSIKDTGIAESQLSWWYLVSSYEELKTGKQKVKTLAESTKLISQGQTVKAPCSKKDTGSIDPRISWLYVDKFYQELENGSLKVRISDEAFTRPNLQANFHYDGRRSWFLLSFKKYKCRYCAYLSKVERSNNHSAIYNANKGKIISIEF</sequence>
<gene>
    <name evidence="1" type="ordered locus">MTR_1g080380</name>
</gene>